<evidence type="ECO:0000256" key="1">
    <source>
        <dbReference type="ARBA" id="ARBA00022908"/>
    </source>
</evidence>
<accession>A0A4S3TKB9</accession>
<dbReference type="SUPFAM" id="SSF56349">
    <property type="entry name" value="DNA breaking-rejoining enzymes"/>
    <property type="match status" value="1"/>
</dbReference>
<name>A0A4S3TKB9_9EURY</name>
<feature type="region of interest" description="Disordered" evidence="5">
    <location>
        <begin position="312"/>
        <end position="331"/>
    </location>
</feature>
<dbReference type="GO" id="GO:0003677">
    <property type="term" value="F:DNA binding"/>
    <property type="evidence" value="ECO:0007669"/>
    <property type="project" value="UniProtKB-UniRule"/>
</dbReference>
<gene>
    <name evidence="7" type="ORF">D8Y22_12880</name>
</gene>
<evidence type="ECO:0000256" key="2">
    <source>
        <dbReference type="ARBA" id="ARBA00023125"/>
    </source>
</evidence>
<evidence type="ECO:0000256" key="4">
    <source>
        <dbReference type="PROSITE-ProRule" id="PRU01248"/>
    </source>
</evidence>
<dbReference type="EMBL" id="RBZW01000032">
    <property type="protein sequence ID" value="THE64531.1"/>
    <property type="molecule type" value="Genomic_DNA"/>
</dbReference>
<organism evidence="7 8">
    <name type="scientific">Salinadaptatus halalkaliphilus</name>
    <dbReference type="NCBI Taxonomy" id="2419781"/>
    <lineage>
        <taxon>Archaea</taxon>
        <taxon>Methanobacteriati</taxon>
        <taxon>Methanobacteriota</taxon>
        <taxon>Stenosarchaea group</taxon>
        <taxon>Halobacteria</taxon>
        <taxon>Halobacteriales</taxon>
        <taxon>Natrialbaceae</taxon>
        <taxon>Salinadaptatus</taxon>
    </lineage>
</organism>
<keyword evidence="2 4" id="KW-0238">DNA-binding</keyword>
<keyword evidence="3" id="KW-0233">DNA recombination</keyword>
<feature type="domain" description="Core-binding (CB)" evidence="6">
    <location>
        <begin position="25"/>
        <end position="106"/>
    </location>
</feature>
<dbReference type="Gene3D" id="1.10.443.10">
    <property type="entry name" value="Intergrase catalytic core"/>
    <property type="match status" value="1"/>
</dbReference>
<evidence type="ECO:0000256" key="3">
    <source>
        <dbReference type="ARBA" id="ARBA00023172"/>
    </source>
</evidence>
<dbReference type="InterPro" id="IPR050090">
    <property type="entry name" value="Tyrosine_recombinase_XerCD"/>
</dbReference>
<evidence type="ECO:0000256" key="5">
    <source>
        <dbReference type="SAM" id="MobiDB-lite"/>
    </source>
</evidence>
<dbReference type="Pfam" id="PF02899">
    <property type="entry name" value="Phage_int_SAM_1"/>
    <property type="match status" value="1"/>
</dbReference>
<protein>
    <submittedName>
        <fullName evidence="7">Integrase</fullName>
    </submittedName>
</protein>
<dbReference type="GO" id="GO:0006310">
    <property type="term" value="P:DNA recombination"/>
    <property type="evidence" value="ECO:0007669"/>
    <property type="project" value="UniProtKB-KW"/>
</dbReference>
<comment type="caution">
    <text evidence="7">The sequence shown here is derived from an EMBL/GenBank/DDBJ whole genome shotgun (WGS) entry which is preliminary data.</text>
</comment>
<dbReference type="InterPro" id="IPR013762">
    <property type="entry name" value="Integrase-like_cat_sf"/>
</dbReference>
<dbReference type="InterPro" id="IPR004107">
    <property type="entry name" value="Integrase_SAM-like_N"/>
</dbReference>
<dbReference type="GO" id="GO:0015074">
    <property type="term" value="P:DNA integration"/>
    <property type="evidence" value="ECO:0007669"/>
    <property type="project" value="UniProtKB-KW"/>
</dbReference>
<dbReference type="InterPro" id="IPR044068">
    <property type="entry name" value="CB"/>
</dbReference>
<sequence>MSDDVDEIVDKLADRLDESADLEPTDPQEAFDLWMQQLDRAESTLQSYEYRIKPFLEFCDENITTLDQLTSRKIKEFEAERRASGLQRQTINNQFGTLKQFLSYCEDIDAISEEVLLSLDVPDLTKEDRVNTEKLVAERSQTIIDQMERFQYASREHVLFLLLWRTTARIGTIYALDLEDVYLDDGDRERLRLYLRESGYSADVVDDILEEAQLPFIFPRNRPETGTRLKNGDLGERVINIADWVAETIRDYIDVNRADQTDEHGRKPLLTTRKGNRRLAKSSMRNWIYVYTQPCEFGGDCPHDRDPETCEAREHGHGSKCPSSRSPHKLRTGSITWHRDQGWPISDLSDKANAGEELIKSVYDQPEKLVRGAGRRHHLDKLDDNSGGSE</sequence>
<dbReference type="OrthoDB" id="198497at2157"/>
<dbReference type="PANTHER" id="PTHR30349:SF41">
    <property type="entry name" value="INTEGRASE_RECOMBINASE PROTEIN MJ0367-RELATED"/>
    <property type="match status" value="1"/>
</dbReference>
<dbReference type="PROSITE" id="PS51900">
    <property type="entry name" value="CB"/>
    <property type="match status" value="1"/>
</dbReference>
<dbReference type="RefSeq" id="WP_141465097.1">
    <property type="nucleotide sequence ID" value="NZ_RBZW01000032.1"/>
</dbReference>
<dbReference type="Proteomes" id="UP000318864">
    <property type="component" value="Unassembled WGS sequence"/>
</dbReference>
<keyword evidence="8" id="KW-1185">Reference proteome</keyword>
<evidence type="ECO:0000313" key="8">
    <source>
        <dbReference type="Proteomes" id="UP000318864"/>
    </source>
</evidence>
<keyword evidence="1" id="KW-0229">DNA integration</keyword>
<proteinExistence type="predicted"/>
<evidence type="ECO:0000313" key="7">
    <source>
        <dbReference type="EMBL" id="THE64531.1"/>
    </source>
</evidence>
<dbReference type="AlphaFoldDB" id="A0A4S3TKB9"/>
<feature type="region of interest" description="Disordered" evidence="5">
    <location>
        <begin position="369"/>
        <end position="390"/>
    </location>
</feature>
<dbReference type="InterPro" id="IPR011010">
    <property type="entry name" value="DNA_brk_join_enz"/>
</dbReference>
<reference evidence="7 8" key="1">
    <citation type="submission" date="2018-10" db="EMBL/GenBank/DDBJ databases">
        <title>Natronolimnobius sp. XQ-INN 246 isolated from Inner Mongolia Autonomous Region of China.</title>
        <authorList>
            <person name="Xue Q."/>
        </authorList>
    </citation>
    <scope>NUCLEOTIDE SEQUENCE [LARGE SCALE GENOMIC DNA]</scope>
    <source>
        <strain evidence="7 8">XQ-INN 246</strain>
    </source>
</reference>
<dbReference type="Gene3D" id="1.10.150.130">
    <property type="match status" value="1"/>
</dbReference>
<dbReference type="PANTHER" id="PTHR30349">
    <property type="entry name" value="PHAGE INTEGRASE-RELATED"/>
    <property type="match status" value="1"/>
</dbReference>
<dbReference type="InterPro" id="IPR010998">
    <property type="entry name" value="Integrase_recombinase_N"/>
</dbReference>
<evidence type="ECO:0000259" key="6">
    <source>
        <dbReference type="PROSITE" id="PS51900"/>
    </source>
</evidence>